<feature type="transmembrane region" description="Helical" evidence="1">
    <location>
        <begin position="37"/>
        <end position="61"/>
    </location>
</feature>
<proteinExistence type="predicted"/>
<feature type="transmembrane region" description="Helical" evidence="1">
    <location>
        <begin position="89"/>
        <end position="109"/>
    </location>
</feature>
<keyword evidence="1" id="KW-0812">Transmembrane</keyword>
<name>A0A838XW00_9HYPH</name>
<keyword evidence="3" id="KW-1185">Reference proteome</keyword>
<dbReference type="AlphaFoldDB" id="A0A838XW00"/>
<keyword evidence="1" id="KW-1133">Transmembrane helix</keyword>
<sequence length="146" mass="15703">MTSRFPLDPFARPKPPFSAASDDISVPPPGRWRLRDVLLVAAAGMVLTFLLAVVLFLPVLAHELDTLDAVVVAGVPETAPAFFRRLTDLFLGLVVLAAAVSSFVLSLLLTTPSARPLLPARRRWSVGGALRQAGIQTAEVRNVRPL</sequence>
<accession>A0A838XW00</accession>
<keyword evidence="1" id="KW-0472">Membrane</keyword>
<evidence type="ECO:0000313" key="3">
    <source>
        <dbReference type="Proteomes" id="UP000559404"/>
    </source>
</evidence>
<evidence type="ECO:0000256" key="1">
    <source>
        <dbReference type="SAM" id="Phobius"/>
    </source>
</evidence>
<dbReference type="RefSeq" id="WP_181759425.1">
    <property type="nucleotide sequence ID" value="NZ_BMCR01000002.1"/>
</dbReference>
<comment type="caution">
    <text evidence="2">The sequence shown here is derived from an EMBL/GenBank/DDBJ whole genome shotgun (WGS) entry which is preliminary data.</text>
</comment>
<protein>
    <submittedName>
        <fullName evidence="2">Uncharacterized protein</fullName>
    </submittedName>
</protein>
<reference evidence="2 3" key="1">
    <citation type="submission" date="2020-07" db="EMBL/GenBank/DDBJ databases">
        <authorList>
            <person name="Li M."/>
        </authorList>
    </citation>
    <scope>NUCLEOTIDE SEQUENCE [LARGE SCALE GENOMIC DNA]</scope>
    <source>
        <strain evidence="2 3">DSM 23284</strain>
    </source>
</reference>
<dbReference type="Proteomes" id="UP000559404">
    <property type="component" value="Unassembled WGS sequence"/>
</dbReference>
<evidence type="ECO:0000313" key="2">
    <source>
        <dbReference type="EMBL" id="MBA4611234.1"/>
    </source>
</evidence>
<organism evidence="2 3">
    <name type="scientific">Stappia taiwanensis</name>
    <dbReference type="NCBI Taxonomy" id="992267"/>
    <lineage>
        <taxon>Bacteria</taxon>
        <taxon>Pseudomonadati</taxon>
        <taxon>Pseudomonadota</taxon>
        <taxon>Alphaproteobacteria</taxon>
        <taxon>Hyphomicrobiales</taxon>
        <taxon>Stappiaceae</taxon>
        <taxon>Stappia</taxon>
    </lineage>
</organism>
<reference evidence="2 3" key="2">
    <citation type="submission" date="2020-08" db="EMBL/GenBank/DDBJ databases">
        <title>Stappia taiwanensis sp. nov., isolated from a coastal thermal spring.</title>
        <authorList>
            <person name="Kampfer P."/>
        </authorList>
    </citation>
    <scope>NUCLEOTIDE SEQUENCE [LARGE SCALE GENOMIC DNA]</scope>
    <source>
        <strain evidence="2 3">DSM 23284</strain>
    </source>
</reference>
<gene>
    <name evidence="2" type="ORF">H1W37_06210</name>
</gene>
<dbReference type="EMBL" id="JACEON010000004">
    <property type="protein sequence ID" value="MBA4611234.1"/>
    <property type="molecule type" value="Genomic_DNA"/>
</dbReference>